<feature type="transmembrane region" description="Helical" evidence="8">
    <location>
        <begin position="254"/>
        <end position="279"/>
    </location>
</feature>
<keyword evidence="2" id="KW-1003">Cell membrane</keyword>
<evidence type="ECO:0000256" key="2">
    <source>
        <dbReference type="ARBA" id="ARBA00022475"/>
    </source>
</evidence>
<proteinExistence type="predicted"/>
<name>A0A927YLF9_9FIRM</name>
<evidence type="ECO:0000256" key="7">
    <source>
        <dbReference type="ARBA" id="ARBA00023136"/>
    </source>
</evidence>
<dbReference type="Proteomes" id="UP000766246">
    <property type="component" value="Unassembled WGS sequence"/>
</dbReference>
<feature type="transmembrane region" description="Helical" evidence="8">
    <location>
        <begin position="527"/>
        <end position="545"/>
    </location>
</feature>
<evidence type="ECO:0000256" key="5">
    <source>
        <dbReference type="ARBA" id="ARBA00022692"/>
    </source>
</evidence>
<dbReference type="PANTHER" id="PTHR33908">
    <property type="entry name" value="MANNOSYLTRANSFERASE YKCB-RELATED"/>
    <property type="match status" value="1"/>
</dbReference>
<organism evidence="9 10">
    <name type="scientific">Pseudobutyrivibrio ruminis</name>
    <dbReference type="NCBI Taxonomy" id="46206"/>
    <lineage>
        <taxon>Bacteria</taxon>
        <taxon>Bacillati</taxon>
        <taxon>Bacillota</taxon>
        <taxon>Clostridia</taxon>
        <taxon>Lachnospirales</taxon>
        <taxon>Lachnospiraceae</taxon>
        <taxon>Pseudobutyrivibrio</taxon>
    </lineage>
</organism>
<dbReference type="GO" id="GO:0016763">
    <property type="term" value="F:pentosyltransferase activity"/>
    <property type="evidence" value="ECO:0007669"/>
    <property type="project" value="TreeGrafter"/>
</dbReference>
<protein>
    <recommendedName>
        <fullName evidence="11">Glycosyltransferase RgtA/B/C/D-like domain-containing protein</fullName>
    </recommendedName>
</protein>
<gene>
    <name evidence="9" type="ORF">E7272_07140</name>
</gene>
<evidence type="ECO:0000256" key="6">
    <source>
        <dbReference type="ARBA" id="ARBA00022989"/>
    </source>
</evidence>
<evidence type="ECO:0000313" key="9">
    <source>
        <dbReference type="EMBL" id="MBE5919605.1"/>
    </source>
</evidence>
<feature type="transmembrane region" description="Helical" evidence="8">
    <location>
        <begin position="95"/>
        <end position="114"/>
    </location>
</feature>
<feature type="transmembrane region" description="Helical" evidence="8">
    <location>
        <begin position="486"/>
        <end position="506"/>
    </location>
</feature>
<evidence type="ECO:0000256" key="4">
    <source>
        <dbReference type="ARBA" id="ARBA00022679"/>
    </source>
</evidence>
<evidence type="ECO:0000256" key="3">
    <source>
        <dbReference type="ARBA" id="ARBA00022676"/>
    </source>
</evidence>
<dbReference type="GO" id="GO:0009103">
    <property type="term" value="P:lipopolysaccharide biosynthetic process"/>
    <property type="evidence" value="ECO:0007669"/>
    <property type="project" value="UniProtKB-ARBA"/>
</dbReference>
<keyword evidence="4" id="KW-0808">Transferase</keyword>
<reference evidence="9" key="1">
    <citation type="submission" date="2019-04" db="EMBL/GenBank/DDBJ databases">
        <title>Evolution of Biomass-Degrading Anaerobic Consortia Revealed by Metagenomics.</title>
        <authorList>
            <person name="Peng X."/>
        </authorList>
    </citation>
    <scope>NUCLEOTIDE SEQUENCE</scope>
    <source>
        <strain evidence="9">SIG311</strain>
    </source>
</reference>
<accession>A0A927YLF9</accession>
<keyword evidence="6 8" id="KW-1133">Transmembrane helix</keyword>
<keyword evidence="7 8" id="KW-0472">Membrane</keyword>
<feature type="transmembrane region" description="Helical" evidence="8">
    <location>
        <begin position="52"/>
        <end position="74"/>
    </location>
</feature>
<dbReference type="EMBL" id="SVER01000015">
    <property type="protein sequence ID" value="MBE5919605.1"/>
    <property type="molecule type" value="Genomic_DNA"/>
</dbReference>
<dbReference type="GO" id="GO:0005886">
    <property type="term" value="C:plasma membrane"/>
    <property type="evidence" value="ECO:0007669"/>
    <property type="project" value="UniProtKB-SubCell"/>
</dbReference>
<sequence>MEGATSVFRKIYRMVVVIFATAIFSTIFVMCMISTCYITSEEYEITFFCKNNIFINVAFLVVSTSILVAMKVKGIFSNLQEKLNDDSLFKKAKNTLLLIILCLGLTWVFITQFVPGSDQLDVMSSAYKIRCGDYSELVPGGYLDRWNNQLGLTLIEYLFGRVFGDYNVMGFQFLNCFGLALLYLKLVDIMDKLHISRMAQIMTLFLGVLFIPMIMYTSFVYGTIWSVALALWAFDFELKYLSDNKVVDLVGCALLIGLAIQVKNNVLIMMIAMIIYGLICSIKDIRSIKRSLLLVIIIGVSFIAFSKAPQIIVEKKTGYSLSQGVSSWSFVAMGLQDENHAPGWSNGYNYTTYEESNCITAVQEERAKVDIADRMALFKENSHYAFEFFSQKIASMWTEPTYQSFWINQIRNHRVSFPEWLDWLMSTNGYTFVSGILGYYQLLLFSGCLLWVILEDSNQFINKSFFAVTIIGGFLFHLAWEAKSQYSITYIVLMIPIAVMGYEQFINKLCCAIESLKTGEGLKKSSARYTALLSVLVMAAYVGIYKFDGTQCLTADSGYYEKYLEAMVMPYTAETVRDINIINAERRHYKELAEYFVQLLGENGIDY</sequence>
<feature type="transmembrane region" description="Helical" evidence="8">
    <location>
        <begin position="204"/>
        <end position="234"/>
    </location>
</feature>
<feature type="transmembrane region" description="Helical" evidence="8">
    <location>
        <begin position="460"/>
        <end position="480"/>
    </location>
</feature>
<dbReference type="PANTHER" id="PTHR33908:SF11">
    <property type="entry name" value="MEMBRANE PROTEIN"/>
    <property type="match status" value="1"/>
</dbReference>
<feature type="transmembrane region" description="Helical" evidence="8">
    <location>
        <begin position="166"/>
        <end position="184"/>
    </location>
</feature>
<feature type="transmembrane region" description="Helical" evidence="8">
    <location>
        <begin position="12"/>
        <end position="40"/>
    </location>
</feature>
<evidence type="ECO:0000256" key="8">
    <source>
        <dbReference type="SAM" id="Phobius"/>
    </source>
</evidence>
<evidence type="ECO:0008006" key="11">
    <source>
        <dbReference type="Google" id="ProtNLM"/>
    </source>
</evidence>
<comment type="subcellular location">
    <subcellularLocation>
        <location evidence="1">Cell membrane</location>
        <topology evidence="1">Multi-pass membrane protein</topology>
    </subcellularLocation>
</comment>
<keyword evidence="3" id="KW-0328">Glycosyltransferase</keyword>
<evidence type="ECO:0000313" key="10">
    <source>
        <dbReference type="Proteomes" id="UP000766246"/>
    </source>
</evidence>
<comment type="caution">
    <text evidence="9">The sequence shown here is derived from an EMBL/GenBank/DDBJ whole genome shotgun (WGS) entry which is preliminary data.</text>
</comment>
<feature type="transmembrane region" description="Helical" evidence="8">
    <location>
        <begin position="291"/>
        <end position="312"/>
    </location>
</feature>
<feature type="transmembrane region" description="Helical" evidence="8">
    <location>
        <begin position="430"/>
        <end position="453"/>
    </location>
</feature>
<evidence type="ECO:0000256" key="1">
    <source>
        <dbReference type="ARBA" id="ARBA00004651"/>
    </source>
</evidence>
<dbReference type="InterPro" id="IPR050297">
    <property type="entry name" value="LipidA_mod_glycosyltrf_83"/>
</dbReference>
<keyword evidence="5 8" id="KW-0812">Transmembrane</keyword>
<dbReference type="AlphaFoldDB" id="A0A927YLF9"/>